<dbReference type="Pfam" id="PF11739">
    <property type="entry name" value="YdbH-like"/>
    <property type="match status" value="1"/>
</dbReference>
<keyword evidence="2" id="KW-1185">Reference proteome</keyword>
<accession>A0A6G9QK47</accession>
<proteinExistence type="predicted"/>
<reference evidence="1 2" key="1">
    <citation type="submission" date="2020-03" db="EMBL/GenBank/DDBJ databases">
        <title>Complete genome sequence of Shewanella sp.</title>
        <authorList>
            <person name="Kim Y.-S."/>
            <person name="Kim S.-J."/>
            <person name="Jung H.-K."/>
            <person name="Kim K.-H."/>
        </authorList>
    </citation>
    <scope>NUCLEOTIDE SEQUENCE [LARGE SCALE GENOMIC DNA]</scope>
    <source>
        <strain evidence="1 2">PN3F2</strain>
    </source>
</reference>
<name>A0A6G9QK47_9GAMM</name>
<organism evidence="1 2">
    <name type="scientific">Shewanella aestuarii</name>
    <dbReference type="NCBI Taxonomy" id="1028752"/>
    <lineage>
        <taxon>Bacteria</taxon>
        <taxon>Pseudomonadati</taxon>
        <taxon>Pseudomonadota</taxon>
        <taxon>Gammaproteobacteria</taxon>
        <taxon>Alteromonadales</taxon>
        <taxon>Shewanellaceae</taxon>
        <taxon>Shewanella</taxon>
    </lineage>
</organism>
<sequence>MINGLITLKRTLTLLLVILIGLGWYVSQNLTPLSVKLLNRLLTPYNIQVLNLDSQFISINQLVIPRLILQTEDSYIAIQDFELELTDTLSIIQNQRLAPSDIVKLTTKSIYVDLGESFFNRQAKQQTETSAAWQLVFNQIPHIDLGEVLLLLPEIHSQGLIADKIRHQLKMDYFILTPAGELNTQWRFDDRQLFSLSAMFTPVMWSFESKLNFTQSQLGLNALSHYLTAALKLDATSDDKAVNTSVSHGAIFEAQQRLQAILQPINDNQIAFNGNWHAKINYDLPSQSIQSTHHFTELSVASQLWPELGFSLAESFKLDVDIGNQLMPHRLNTPPALTYSALVSIPPVNQQFQLSDKQLLQLITRITTDKKAQEYLAFINRFKAGVRAGDIAEKPNKSATPLDFKLSINGPSQLWINLDDNQNSSFSFNTSKITASLENLIFDNQFLLTNIALNDKAEVKFDVKLALKSATKTDLLSLALPADVIAKPTLDKALIANSLTYNNLSLDLQSEFSKTLFDEQLPDEYLQTFTIKPNSHLNGSLIHFKNKTTSSLLAAKAELNLTQTSTLVNKLGKTELQLSPLSLVIKDATLNNQQGLSTDESLPQSSLTKTFQSKLINVLWQPNTKFDFINDDKHPLDVQLKNQASQHLIDATLSEIKLQQTSINQASGKSRRQTLLNLDLVNLSQKLKIKDGIISSKDHWQFDTITANSQHLIQPSSKTIAGQWQLDTELIDAMPTVSKNQPIATGLNIAGKASINSSFSFTERADKQLFEMRLNPEFSRLNIDYLDNYILDGYIFSQCQFNWQKNTEEQYASSHLSCPESQITIAKGKSGLLFDNLKLTANIDLGVNPDKPLNNWLQKITGLSNTDIKLTAEGELLDGKFIVPEFVVKLHDKSTGYLLLQGLSLQKFLEQQPQVGVYADGIFDGVLPAEFADGKFSFSGGNLAARQPGGLIQVADNPAIEELKQTQPYLTLVFDALAHLEYQQLSSTFDMQTNGDAQINISVKGKSKDIVRPIHLNYAHEENLIQLYKSTQIGHQLESTIEKSIN</sequence>
<dbReference type="EMBL" id="CP050313">
    <property type="protein sequence ID" value="QIR14758.1"/>
    <property type="molecule type" value="Genomic_DNA"/>
</dbReference>
<evidence type="ECO:0000313" key="2">
    <source>
        <dbReference type="Proteomes" id="UP000502608"/>
    </source>
</evidence>
<dbReference type="KEGG" id="saes:HBH39_09895"/>
<dbReference type="RefSeq" id="WP_167677835.1">
    <property type="nucleotide sequence ID" value="NZ_CP050313.1"/>
</dbReference>
<evidence type="ECO:0000313" key="1">
    <source>
        <dbReference type="EMBL" id="QIR14758.1"/>
    </source>
</evidence>
<dbReference type="InterPro" id="IPR021730">
    <property type="entry name" value="YdbH"/>
</dbReference>
<gene>
    <name evidence="1" type="ORF">HBH39_09895</name>
</gene>
<dbReference type="Proteomes" id="UP000502608">
    <property type="component" value="Chromosome"/>
</dbReference>
<dbReference type="AlphaFoldDB" id="A0A6G9QK47"/>
<protein>
    <submittedName>
        <fullName evidence="1">Uncharacterized protein</fullName>
    </submittedName>
</protein>